<evidence type="ECO:0000259" key="11">
    <source>
        <dbReference type="PROSITE" id="PS50296"/>
    </source>
</evidence>
<dbReference type="GO" id="GO:0008199">
    <property type="term" value="F:ferric iron binding"/>
    <property type="evidence" value="ECO:0007669"/>
    <property type="project" value="InterPro"/>
</dbReference>
<gene>
    <name evidence="12" type="ORF">P8C59_001162</name>
</gene>
<proteinExistence type="inferred from homology"/>
<dbReference type="Pfam" id="PF01253">
    <property type="entry name" value="SUI1"/>
    <property type="match status" value="1"/>
</dbReference>
<dbReference type="InterPro" id="IPR005874">
    <property type="entry name" value="SUI1_euk"/>
</dbReference>
<dbReference type="FunFam" id="3.30.780.10:FF:000005">
    <property type="entry name" value="Sui1 translation initiation factor"/>
    <property type="match status" value="1"/>
</dbReference>
<dbReference type="InterPro" id="IPR036877">
    <property type="entry name" value="SUI1_dom_sf"/>
</dbReference>
<evidence type="ECO:0000256" key="10">
    <source>
        <dbReference type="ARBA" id="ARBA00060093"/>
    </source>
</evidence>
<comment type="similarity">
    <text evidence="2">Belongs to the SUI1 family.</text>
</comment>
<evidence type="ECO:0000256" key="8">
    <source>
        <dbReference type="ARBA" id="ARBA00023002"/>
    </source>
</evidence>
<keyword evidence="6" id="KW-0648">Protein biosynthesis</keyword>
<dbReference type="Gene3D" id="3.30.780.10">
    <property type="entry name" value="SUI1-like domain"/>
    <property type="match status" value="1"/>
</dbReference>
<dbReference type="SUPFAM" id="SSF49482">
    <property type="entry name" value="Aromatic compound dioxygenase"/>
    <property type="match status" value="1"/>
</dbReference>
<dbReference type="GO" id="GO:0006417">
    <property type="term" value="P:regulation of translation"/>
    <property type="evidence" value="ECO:0007669"/>
    <property type="project" value="UniProtKB-KW"/>
</dbReference>
<evidence type="ECO:0000256" key="3">
    <source>
        <dbReference type="ARBA" id="ARBA00007825"/>
    </source>
</evidence>
<reference evidence="12" key="1">
    <citation type="journal article" date="2023" name="Mol. Plant Microbe Interact.">
        <title>Elucidating the Obligate Nature and Biological Capacity of an Invasive Fungal Corn Pathogen.</title>
        <authorList>
            <person name="MacCready J.S."/>
            <person name="Roggenkamp E.M."/>
            <person name="Gdanetz K."/>
            <person name="Chilvers M.I."/>
        </authorList>
    </citation>
    <scope>NUCLEOTIDE SEQUENCE</scope>
    <source>
        <strain evidence="12">PM02</strain>
    </source>
</reference>
<dbReference type="Pfam" id="PF04444">
    <property type="entry name" value="Dioxygenase_N"/>
    <property type="match status" value="1"/>
</dbReference>
<dbReference type="SUPFAM" id="SSF55159">
    <property type="entry name" value="eIF1-like"/>
    <property type="match status" value="1"/>
</dbReference>
<evidence type="ECO:0000256" key="4">
    <source>
        <dbReference type="ARBA" id="ARBA00022723"/>
    </source>
</evidence>
<dbReference type="Pfam" id="PF00775">
    <property type="entry name" value="Dioxygenase_C"/>
    <property type="match status" value="1"/>
</dbReference>
<dbReference type="InterPro" id="IPR015889">
    <property type="entry name" value="Intradiol_dOase_core"/>
</dbReference>
<evidence type="ECO:0000313" key="13">
    <source>
        <dbReference type="Proteomes" id="UP001217918"/>
    </source>
</evidence>
<dbReference type="InterPro" id="IPR001950">
    <property type="entry name" value="SUI1"/>
</dbReference>
<evidence type="ECO:0000256" key="5">
    <source>
        <dbReference type="ARBA" id="ARBA00022845"/>
    </source>
</evidence>
<protein>
    <recommendedName>
        <fullName evidence="11">SUI1 domain-containing protein</fullName>
    </recommendedName>
</protein>
<accession>A0AAD9HYU3</accession>
<feature type="domain" description="SUI1" evidence="11">
    <location>
        <begin position="368"/>
        <end position="441"/>
    </location>
</feature>
<evidence type="ECO:0000256" key="7">
    <source>
        <dbReference type="ARBA" id="ARBA00022964"/>
    </source>
</evidence>
<keyword evidence="5" id="KW-0810">Translation regulation</keyword>
<dbReference type="PROSITE" id="PS50296">
    <property type="entry name" value="SUI1"/>
    <property type="match status" value="1"/>
</dbReference>
<dbReference type="CDD" id="cd11566">
    <property type="entry name" value="eIF1_SUI1"/>
    <property type="match status" value="1"/>
</dbReference>
<comment type="caution">
    <text evidence="12">The sequence shown here is derived from an EMBL/GenBank/DDBJ whole genome shotgun (WGS) entry which is preliminary data.</text>
</comment>
<evidence type="ECO:0000313" key="12">
    <source>
        <dbReference type="EMBL" id="KAK2067419.1"/>
    </source>
</evidence>
<dbReference type="Proteomes" id="UP001217918">
    <property type="component" value="Unassembled WGS sequence"/>
</dbReference>
<keyword evidence="9" id="KW-0408">Iron</keyword>
<dbReference type="PANTHER" id="PTHR33711:SF7">
    <property type="entry name" value="INTRADIOL RING-CLEAVAGE DIOXYGENASES DOMAIN-CONTAINING PROTEIN-RELATED"/>
    <property type="match status" value="1"/>
</dbReference>
<name>A0AAD9HYU3_9PEZI</name>
<keyword evidence="13" id="KW-1185">Reference proteome</keyword>
<comment type="function">
    <text evidence="10">Additional factor that functions in concert with eIF-2 and the initiator tRNA in directing the ribosome to the proper start site of translation.</text>
</comment>
<dbReference type="InterPro" id="IPR050770">
    <property type="entry name" value="Intradiol_RC_Dioxygenase"/>
</dbReference>
<evidence type="ECO:0000256" key="2">
    <source>
        <dbReference type="ARBA" id="ARBA00005422"/>
    </source>
</evidence>
<sequence>MASASESKADVAAPKLLDLTIDNITPNAIKINSQSPDARLRYLMARLITHLHDFARETRLSTEEWMAGLNFLIGTGKMCTDLRNEFVLLSDILGFSMLIDGINHPTPPGGTEGTVLGPFHTHDAPMLPNGASITSDPDGEPMLAVCTVKDLRGRPLVGVNVDIWETDSSGHYDVQHANRDQPSERCVMISDEQGRFWFKGLRPKDGWDKLITALYIRGDPYETSDAVFGVKQSLIIDLEKVDKTLAEEYAVEEGTWLLKYDFVLSTQEEADTLRDKLAQEALQKLGLKMKLKDHLPLEATAPLRSTSKRLLHQYIQSLLIISQQRRTNTTIPDPGKLEFVSIENLKNFDPFAEADEDPGSRKKTQEYIHIRIQQRNGRKVLTTIQRIPPKFDHKKILKVIKKDFSCNGTIISDEDSKGLGEVIQLQGDQRNKIKEFLTGKDNGLGLEGNTIKVHGF</sequence>
<keyword evidence="4" id="KW-0479">Metal-binding</keyword>
<comment type="cofactor">
    <cofactor evidence="1">
        <name>Fe(3+)</name>
        <dbReference type="ChEBI" id="CHEBI:29034"/>
    </cofactor>
</comment>
<evidence type="ECO:0000256" key="9">
    <source>
        <dbReference type="ARBA" id="ARBA00023004"/>
    </source>
</evidence>
<dbReference type="AlphaFoldDB" id="A0AAD9HYU3"/>
<dbReference type="GO" id="GO:0009712">
    <property type="term" value="P:catechol-containing compound metabolic process"/>
    <property type="evidence" value="ECO:0007669"/>
    <property type="project" value="InterPro"/>
</dbReference>
<dbReference type="EMBL" id="JAQQPM010000001">
    <property type="protein sequence ID" value="KAK2067419.1"/>
    <property type="molecule type" value="Genomic_DNA"/>
</dbReference>
<dbReference type="InterPro" id="IPR000627">
    <property type="entry name" value="Intradiol_dOase_C"/>
</dbReference>
<dbReference type="Gene3D" id="2.60.130.10">
    <property type="entry name" value="Aromatic compound dioxygenase"/>
    <property type="match status" value="1"/>
</dbReference>
<organism evidence="12 13">
    <name type="scientific">Phyllachora maydis</name>
    <dbReference type="NCBI Taxonomy" id="1825666"/>
    <lineage>
        <taxon>Eukaryota</taxon>
        <taxon>Fungi</taxon>
        <taxon>Dikarya</taxon>
        <taxon>Ascomycota</taxon>
        <taxon>Pezizomycotina</taxon>
        <taxon>Sordariomycetes</taxon>
        <taxon>Sordariomycetidae</taxon>
        <taxon>Phyllachorales</taxon>
        <taxon>Phyllachoraceae</taxon>
        <taxon>Phyllachora</taxon>
    </lineage>
</organism>
<keyword evidence="8" id="KW-0560">Oxidoreductase</keyword>
<dbReference type="GO" id="GO:0003743">
    <property type="term" value="F:translation initiation factor activity"/>
    <property type="evidence" value="ECO:0007669"/>
    <property type="project" value="InterPro"/>
</dbReference>
<dbReference type="PANTHER" id="PTHR33711">
    <property type="entry name" value="DIOXYGENASE, PUTATIVE (AFU_ORTHOLOGUE AFUA_2G02910)-RELATED"/>
    <property type="match status" value="1"/>
</dbReference>
<dbReference type="GO" id="GO:0018576">
    <property type="term" value="F:catechol 1,2-dioxygenase activity"/>
    <property type="evidence" value="ECO:0007669"/>
    <property type="project" value="InterPro"/>
</dbReference>
<evidence type="ECO:0000256" key="6">
    <source>
        <dbReference type="ARBA" id="ARBA00022917"/>
    </source>
</evidence>
<dbReference type="InterPro" id="IPR007535">
    <property type="entry name" value="Catechol_dOase_N"/>
</dbReference>
<keyword evidence="7" id="KW-0223">Dioxygenase</keyword>
<comment type="similarity">
    <text evidence="3">Belongs to the intradiol ring-cleavage dioxygenase family.</text>
</comment>
<evidence type="ECO:0000256" key="1">
    <source>
        <dbReference type="ARBA" id="ARBA00001965"/>
    </source>
</evidence>